<keyword evidence="3" id="KW-1185">Reference proteome</keyword>
<comment type="caution">
    <text evidence="2">The sequence shown here is derived from an EMBL/GenBank/DDBJ whole genome shotgun (WGS) entry which is preliminary data.</text>
</comment>
<dbReference type="Proteomes" id="UP000641025">
    <property type="component" value="Unassembled WGS sequence"/>
</dbReference>
<feature type="domain" description="Glycosyltransferase 2-like" evidence="1">
    <location>
        <begin position="15"/>
        <end position="140"/>
    </location>
</feature>
<dbReference type="PANTHER" id="PTHR22916">
    <property type="entry name" value="GLYCOSYLTRANSFERASE"/>
    <property type="match status" value="1"/>
</dbReference>
<evidence type="ECO:0000259" key="1">
    <source>
        <dbReference type="Pfam" id="PF00535"/>
    </source>
</evidence>
<name>A0ABS0YMR9_9BACT</name>
<proteinExistence type="predicted"/>
<dbReference type="InterPro" id="IPR001173">
    <property type="entry name" value="Glyco_trans_2-like"/>
</dbReference>
<dbReference type="RefSeq" id="WP_199393756.1">
    <property type="nucleotide sequence ID" value="NZ_JAEMHK010000002.1"/>
</dbReference>
<dbReference type="SUPFAM" id="SSF53448">
    <property type="entry name" value="Nucleotide-diphospho-sugar transferases"/>
    <property type="match status" value="1"/>
</dbReference>
<gene>
    <name evidence="2" type="ORF">JFN90_03725</name>
</gene>
<protein>
    <submittedName>
        <fullName evidence="2">Glycosyltransferase</fullName>
    </submittedName>
</protein>
<dbReference type="Gene3D" id="3.90.550.10">
    <property type="entry name" value="Spore Coat Polysaccharide Biosynthesis Protein SpsA, Chain A"/>
    <property type="match status" value="1"/>
</dbReference>
<sequence length="301" mass="34359">MTTEAKTAAAKKVVSVVIGSYNRRTFLKLTIESVRRELDRCALASEIIVVDGGSGDGTLPWLMKQKDIITIVQHNRGEWRGKRIERRSWGYFMNLGFKCAQGKYVCMLSDDSLVVPGAIRNGVRLFEDRLQAGDQIGAVAFYWRNWPEQTNYSVGLTLGDKMFVNHGLYLKDALAEVGYVDEESFHFYHADGDLCLKMWQNGYACIDSPDSYVEHYYHATADVRKSNLETQKKDHCAYLEKWEGIFYDPVAVNMGGWIEKEFSDNLKTADLFKRAAPFNCHVKRNALKMVGPFLDKHRGKK</sequence>
<reference evidence="2 3" key="1">
    <citation type="submission" date="2020-12" db="EMBL/GenBank/DDBJ databases">
        <title>Geomonas sp. Red259, isolated from paddy soil.</title>
        <authorList>
            <person name="Xu Z."/>
            <person name="Zhang Z."/>
            <person name="Masuda Y."/>
            <person name="Itoh H."/>
            <person name="Senoo K."/>
        </authorList>
    </citation>
    <scope>NUCLEOTIDE SEQUENCE [LARGE SCALE GENOMIC DNA]</scope>
    <source>
        <strain evidence="2 3">Red259</strain>
    </source>
</reference>
<organism evidence="2 3">
    <name type="scientific">Geomonas propionica</name>
    <dbReference type="NCBI Taxonomy" id="2798582"/>
    <lineage>
        <taxon>Bacteria</taxon>
        <taxon>Pseudomonadati</taxon>
        <taxon>Thermodesulfobacteriota</taxon>
        <taxon>Desulfuromonadia</taxon>
        <taxon>Geobacterales</taxon>
        <taxon>Geobacteraceae</taxon>
        <taxon>Geomonas</taxon>
    </lineage>
</organism>
<evidence type="ECO:0000313" key="2">
    <source>
        <dbReference type="EMBL" id="MBJ6799242.1"/>
    </source>
</evidence>
<evidence type="ECO:0000313" key="3">
    <source>
        <dbReference type="Proteomes" id="UP000641025"/>
    </source>
</evidence>
<dbReference type="InterPro" id="IPR029044">
    <property type="entry name" value="Nucleotide-diphossugar_trans"/>
</dbReference>
<accession>A0ABS0YMR9</accession>
<dbReference type="EMBL" id="JAEMHK010000002">
    <property type="protein sequence ID" value="MBJ6799242.1"/>
    <property type="molecule type" value="Genomic_DNA"/>
</dbReference>
<dbReference type="Pfam" id="PF00535">
    <property type="entry name" value="Glycos_transf_2"/>
    <property type="match status" value="1"/>
</dbReference>